<feature type="compositionally biased region" description="Basic and acidic residues" evidence="1">
    <location>
        <begin position="316"/>
        <end position="326"/>
    </location>
</feature>
<dbReference type="CDD" id="cd16655">
    <property type="entry name" value="RING-Ubox_WDSUB1-like"/>
    <property type="match status" value="1"/>
</dbReference>
<dbReference type="HOGENOM" id="CLU_287240_0_0_1"/>
<dbReference type="PANTHER" id="PTHR45958">
    <property type="entry name" value="RING-TYPE E3 UBIQUITIN TRANSFERASE"/>
    <property type="match status" value="1"/>
</dbReference>
<feature type="region of interest" description="Disordered" evidence="1">
    <location>
        <begin position="71"/>
        <end position="115"/>
    </location>
</feature>
<proteinExistence type="predicted"/>
<accession>B8CCC0</accession>
<protein>
    <recommendedName>
        <fullName evidence="2">U-box domain-containing protein</fullName>
    </recommendedName>
</protein>
<feature type="compositionally biased region" description="Acidic residues" evidence="1">
    <location>
        <begin position="76"/>
        <end position="88"/>
    </location>
</feature>
<feature type="region of interest" description="Disordered" evidence="1">
    <location>
        <begin position="306"/>
        <end position="393"/>
    </location>
</feature>
<dbReference type="KEGG" id="tps:THAPSDRAFT_24829"/>
<evidence type="ECO:0000256" key="1">
    <source>
        <dbReference type="SAM" id="MobiDB-lite"/>
    </source>
</evidence>
<feature type="region of interest" description="Disordered" evidence="1">
    <location>
        <begin position="628"/>
        <end position="682"/>
    </location>
</feature>
<dbReference type="InterPro" id="IPR052608">
    <property type="entry name" value="U-box_domain_protein"/>
</dbReference>
<dbReference type="GeneID" id="7451225"/>
<dbReference type="EMBL" id="CM000649">
    <property type="protein sequence ID" value="EED88929.1"/>
    <property type="molecule type" value="Genomic_DNA"/>
</dbReference>
<dbReference type="InterPro" id="IPR003613">
    <property type="entry name" value="Ubox_domain"/>
</dbReference>
<feature type="compositionally biased region" description="Basic residues" evidence="1">
    <location>
        <begin position="640"/>
        <end position="649"/>
    </location>
</feature>
<evidence type="ECO:0000313" key="3">
    <source>
        <dbReference type="EMBL" id="EED88929.1"/>
    </source>
</evidence>
<feature type="compositionally biased region" description="Polar residues" evidence="1">
    <location>
        <begin position="382"/>
        <end position="393"/>
    </location>
</feature>
<gene>
    <name evidence="3" type="ORF">THAPSDRAFT_24829</name>
</gene>
<feature type="compositionally biased region" description="Basic residues" evidence="1">
    <location>
        <begin position="443"/>
        <end position="454"/>
    </location>
</feature>
<evidence type="ECO:0000259" key="2">
    <source>
        <dbReference type="PROSITE" id="PS51698"/>
    </source>
</evidence>
<feature type="domain" description="U-box" evidence="2">
    <location>
        <begin position="209"/>
        <end position="282"/>
    </location>
</feature>
<dbReference type="SUPFAM" id="SSF57850">
    <property type="entry name" value="RING/U-box"/>
    <property type="match status" value="1"/>
</dbReference>
<name>B8CCC0_THAPS</name>
<dbReference type="Pfam" id="PF04564">
    <property type="entry name" value="U-box"/>
    <property type="match status" value="1"/>
</dbReference>
<evidence type="ECO:0000313" key="4">
    <source>
        <dbReference type="Proteomes" id="UP000001449"/>
    </source>
</evidence>
<dbReference type="Proteomes" id="UP000001449">
    <property type="component" value="Chromosome 14"/>
</dbReference>
<feature type="region of interest" description="Disordered" evidence="1">
    <location>
        <begin position="1"/>
        <end position="28"/>
    </location>
</feature>
<dbReference type="InParanoid" id="B8CCC0"/>
<keyword evidence="4" id="KW-1185">Reference proteome</keyword>
<dbReference type="GO" id="GO:0004842">
    <property type="term" value="F:ubiquitin-protein transferase activity"/>
    <property type="evidence" value="ECO:0007669"/>
    <property type="project" value="InterPro"/>
</dbReference>
<dbReference type="PANTHER" id="PTHR45958:SF18">
    <property type="entry name" value="U-BOX DOMAIN-CONTAINING PROTEIN"/>
    <property type="match status" value="1"/>
</dbReference>
<organism evidence="3 4">
    <name type="scientific">Thalassiosira pseudonana</name>
    <name type="common">Marine diatom</name>
    <name type="synonym">Cyclotella nana</name>
    <dbReference type="NCBI Taxonomy" id="35128"/>
    <lineage>
        <taxon>Eukaryota</taxon>
        <taxon>Sar</taxon>
        <taxon>Stramenopiles</taxon>
        <taxon>Ochrophyta</taxon>
        <taxon>Bacillariophyta</taxon>
        <taxon>Coscinodiscophyceae</taxon>
        <taxon>Thalassiosirophycidae</taxon>
        <taxon>Thalassiosirales</taxon>
        <taxon>Thalassiosiraceae</taxon>
        <taxon>Thalassiosira</taxon>
    </lineage>
</organism>
<feature type="compositionally biased region" description="Acidic residues" evidence="1">
    <location>
        <begin position="96"/>
        <end position="108"/>
    </location>
</feature>
<feature type="region of interest" description="Disordered" evidence="1">
    <location>
        <begin position="498"/>
        <end position="524"/>
    </location>
</feature>
<dbReference type="RefSeq" id="XP_002293920.1">
    <property type="nucleotide sequence ID" value="XM_002293884.1"/>
</dbReference>
<dbReference type="PaxDb" id="35128-Thaps24829"/>
<feature type="compositionally biased region" description="Polar residues" evidence="1">
    <location>
        <begin position="653"/>
        <end position="670"/>
    </location>
</feature>
<dbReference type="Gene3D" id="3.30.40.10">
    <property type="entry name" value="Zinc/RING finger domain, C3HC4 (zinc finger)"/>
    <property type="match status" value="1"/>
</dbReference>
<reference evidence="3 4" key="1">
    <citation type="journal article" date="2004" name="Science">
        <title>The genome of the diatom Thalassiosira pseudonana: ecology, evolution, and metabolism.</title>
        <authorList>
            <person name="Armbrust E.V."/>
            <person name="Berges J.A."/>
            <person name="Bowler C."/>
            <person name="Green B.R."/>
            <person name="Martinez D."/>
            <person name="Putnam N.H."/>
            <person name="Zhou S."/>
            <person name="Allen A.E."/>
            <person name="Apt K.E."/>
            <person name="Bechner M."/>
            <person name="Brzezinski M.A."/>
            <person name="Chaal B.K."/>
            <person name="Chiovitti A."/>
            <person name="Davis A.K."/>
            <person name="Demarest M.S."/>
            <person name="Detter J.C."/>
            <person name="Glavina T."/>
            <person name="Goodstein D."/>
            <person name="Hadi M.Z."/>
            <person name="Hellsten U."/>
            <person name="Hildebrand M."/>
            <person name="Jenkins B.D."/>
            <person name="Jurka J."/>
            <person name="Kapitonov V.V."/>
            <person name="Kroger N."/>
            <person name="Lau W.W."/>
            <person name="Lane T.W."/>
            <person name="Larimer F.W."/>
            <person name="Lippmeier J.C."/>
            <person name="Lucas S."/>
            <person name="Medina M."/>
            <person name="Montsant A."/>
            <person name="Obornik M."/>
            <person name="Parker M.S."/>
            <person name="Palenik B."/>
            <person name="Pazour G.J."/>
            <person name="Richardson P.M."/>
            <person name="Rynearson T.A."/>
            <person name="Saito M.A."/>
            <person name="Schwartz D.C."/>
            <person name="Thamatrakoln K."/>
            <person name="Valentin K."/>
            <person name="Vardi A."/>
            <person name="Wilkerson F.P."/>
            <person name="Rokhsar D.S."/>
        </authorList>
    </citation>
    <scope>NUCLEOTIDE SEQUENCE [LARGE SCALE GENOMIC DNA]</scope>
    <source>
        <strain evidence="3 4">CCMP1335</strain>
    </source>
</reference>
<reference evidence="3 4" key="2">
    <citation type="journal article" date="2008" name="Nature">
        <title>The Phaeodactylum genome reveals the evolutionary history of diatom genomes.</title>
        <authorList>
            <person name="Bowler C."/>
            <person name="Allen A.E."/>
            <person name="Badger J.H."/>
            <person name="Grimwood J."/>
            <person name="Jabbari K."/>
            <person name="Kuo A."/>
            <person name="Maheswari U."/>
            <person name="Martens C."/>
            <person name="Maumus F."/>
            <person name="Otillar R.P."/>
            <person name="Rayko E."/>
            <person name="Salamov A."/>
            <person name="Vandepoele K."/>
            <person name="Beszteri B."/>
            <person name="Gruber A."/>
            <person name="Heijde M."/>
            <person name="Katinka M."/>
            <person name="Mock T."/>
            <person name="Valentin K."/>
            <person name="Verret F."/>
            <person name="Berges J.A."/>
            <person name="Brownlee C."/>
            <person name="Cadoret J.P."/>
            <person name="Chiovitti A."/>
            <person name="Choi C.J."/>
            <person name="Coesel S."/>
            <person name="De Martino A."/>
            <person name="Detter J.C."/>
            <person name="Durkin C."/>
            <person name="Falciatore A."/>
            <person name="Fournet J."/>
            <person name="Haruta M."/>
            <person name="Huysman M.J."/>
            <person name="Jenkins B.D."/>
            <person name="Jiroutova K."/>
            <person name="Jorgensen R.E."/>
            <person name="Joubert Y."/>
            <person name="Kaplan A."/>
            <person name="Kroger N."/>
            <person name="Kroth P.G."/>
            <person name="La Roche J."/>
            <person name="Lindquist E."/>
            <person name="Lommer M."/>
            <person name="Martin-Jezequel V."/>
            <person name="Lopez P.J."/>
            <person name="Lucas S."/>
            <person name="Mangogna M."/>
            <person name="McGinnis K."/>
            <person name="Medlin L.K."/>
            <person name="Montsant A."/>
            <person name="Oudot-Le Secq M.P."/>
            <person name="Napoli C."/>
            <person name="Obornik M."/>
            <person name="Parker M.S."/>
            <person name="Petit J.L."/>
            <person name="Porcel B.M."/>
            <person name="Poulsen N."/>
            <person name="Robison M."/>
            <person name="Rychlewski L."/>
            <person name="Rynearson T.A."/>
            <person name="Schmutz J."/>
            <person name="Shapiro H."/>
            <person name="Siaut M."/>
            <person name="Stanley M."/>
            <person name="Sussman M.R."/>
            <person name="Taylor A.R."/>
            <person name="Vardi A."/>
            <person name="von Dassow P."/>
            <person name="Vyverman W."/>
            <person name="Willis A."/>
            <person name="Wyrwicz L.S."/>
            <person name="Rokhsar D.S."/>
            <person name="Weissenbach J."/>
            <person name="Armbrust E.V."/>
            <person name="Green B.R."/>
            <person name="Van de Peer Y."/>
            <person name="Grigoriev I.V."/>
        </authorList>
    </citation>
    <scope>NUCLEOTIDE SEQUENCE [LARGE SCALE GENOMIC DNA]</scope>
    <source>
        <strain evidence="3 4">CCMP1335</strain>
    </source>
</reference>
<sequence length="1074" mass="118562">MDNQELPSEQLVRLGTSGSNTAETGEKFYEDEALHASLSSDHARDYLGHDSYADLLENELLDEEDAHHHDALVDVSQDEVDTDGEGDEYTNRSDTEAGDSIDEGDDDASSVHSLKSCDVSDSSSYSCDQFESNNALYNDSHIESYYDANRSTDDNSYCSDGTNDSFLNDDGSVGFPPGHILRLDELDALQNSESSSDLLSSSKSINPSILPSYFFCPITQTIMRDPVITPDGVTYERRAILRYLVLYPENDPLGNPLKHEDLMDDVLVKQAIDKARKEAWVRYVMEFNDEDVDKIIVNELENVHELLEPEGDGESLQDRNVSRERYSPIQQTLDQEGRRSQPPPLQRKTLHLNPKQNDDLLKSNFQGALPAKPTDDDKSHTTSHATDLSGNNIHGWNTPLGVHKIVCSLPGLVVTTDIHRRSPAVKRKIIKKSLVVEEDNNRSSKKRGQKKKDRLKNDVVDLGDGIKVPMAQQQPHPESPRSQGKQLLNQIHHTAAQAARVVSPKKLKKGSSKHQSKSVQKKWKKANRSFNTTVSVITRDLILLPGSHVEILETVVHGGRVRGKIVWEEEVAMELDPELLLQMKRLEEEVRADEEENQFTVDEEKYYMSRTGASPFKVGGSSNKLSSIIKQPSFKDGKKGKGKSGFLRRKSNDSAPSTPFTSELYSQQPHHSPVRKESLSSPPLTTIKYSGWISLQWAGTNNNHEREESIKRQRANVDLMADEGEGPWSEPLPLGVYCIQGEDTSGSRNANAGVAVKQLPLCDEPGNEHNITDILVARQSVEVVETRVVVMKKKLTGGRLSNQKYFGMNAAAGVRGIRVVRARCMVPIVVPPRLQENFVPGSDRVAKVQRKFRGGWITVSEEDGNEEQTASGSKAATAHPIPLGAYTVVSTSGCAVTEGASCESKLKSILPSGSCMEVVTTRIEFEENHQRIECSCGREGVHNAVAVRGLLASGGHVTLFVLPISTSGTFDNLCACGQLVQRTNAKAFPSGMYRIIHPEGVYLTMGIAESQIITKLDINTFVNVVETGVEAGYVRGRVNVSVGGSNGVEFLTGWINLFEPPAFSWAELLSKSEI</sequence>
<dbReference type="AlphaFoldDB" id="B8CCC0"/>
<dbReference type="InterPro" id="IPR013083">
    <property type="entry name" value="Znf_RING/FYVE/PHD"/>
</dbReference>
<dbReference type="PROSITE" id="PS51698">
    <property type="entry name" value="U_BOX"/>
    <property type="match status" value="1"/>
</dbReference>
<feature type="compositionally biased region" description="Basic residues" evidence="1">
    <location>
        <begin position="503"/>
        <end position="524"/>
    </location>
</feature>
<dbReference type="SMART" id="SM00504">
    <property type="entry name" value="Ubox"/>
    <property type="match status" value="1"/>
</dbReference>
<dbReference type="GO" id="GO:0016567">
    <property type="term" value="P:protein ubiquitination"/>
    <property type="evidence" value="ECO:0007669"/>
    <property type="project" value="InterPro"/>
</dbReference>
<feature type="region of interest" description="Disordered" evidence="1">
    <location>
        <begin position="437"/>
        <end position="459"/>
    </location>
</feature>